<name>A0A1I5TBV8_9FIRM</name>
<feature type="transmembrane region" description="Helical" evidence="7">
    <location>
        <begin position="20"/>
        <end position="40"/>
    </location>
</feature>
<dbReference type="InterPro" id="IPR050250">
    <property type="entry name" value="Macrolide_Exporter_MacB"/>
</dbReference>
<dbReference type="InterPro" id="IPR036640">
    <property type="entry name" value="ABC1_TM_sf"/>
</dbReference>
<gene>
    <name evidence="10" type="ORF">SAMN05444406_10450</name>
</gene>
<evidence type="ECO:0000256" key="1">
    <source>
        <dbReference type="ARBA" id="ARBA00004651"/>
    </source>
</evidence>
<dbReference type="GO" id="GO:0005886">
    <property type="term" value="C:plasma membrane"/>
    <property type="evidence" value="ECO:0007669"/>
    <property type="project" value="UniProtKB-SubCell"/>
</dbReference>
<keyword evidence="2" id="KW-1003">Cell membrane</keyword>
<evidence type="ECO:0000259" key="8">
    <source>
        <dbReference type="Pfam" id="PF02687"/>
    </source>
</evidence>
<evidence type="ECO:0000256" key="4">
    <source>
        <dbReference type="ARBA" id="ARBA00022989"/>
    </source>
</evidence>
<feature type="domain" description="ABC3 transporter permease C-terminal" evidence="8">
    <location>
        <begin position="750"/>
        <end position="866"/>
    </location>
</feature>
<feature type="transmembrane region" description="Helical" evidence="7">
    <location>
        <begin position="836"/>
        <end position="857"/>
    </location>
</feature>
<dbReference type="OrthoDB" id="9793166at2"/>
<feature type="transmembrane region" description="Helical" evidence="7">
    <location>
        <begin position="280"/>
        <end position="305"/>
    </location>
</feature>
<feature type="transmembrane region" description="Helical" evidence="7">
    <location>
        <begin position="383"/>
        <end position="405"/>
    </location>
</feature>
<feature type="domain" description="ABC3 transporter permease C-terminal" evidence="8">
    <location>
        <begin position="288"/>
        <end position="415"/>
    </location>
</feature>
<dbReference type="Pfam" id="PF02687">
    <property type="entry name" value="FtsX"/>
    <property type="match status" value="2"/>
</dbReference>
<evidence type="ECO:0000256" key="3">
    <source>
        <dbReference type="ARBA" id="ARBA00022692"/>
    </source>
</evidence>
<accession>A0A1I5TBV8</accession>
<dbReference type="PANTHER" id="PTHR30572">
    <property type="entry name" value="MEMBRANE COMPONENT OF TRANSPORTER-RELATED"/>
    <property type="match status" value="1"/>
</dbReference>
<dbReference type="Pfam" id="PF12704">
    <property type="entry name" value="MacB_PCD"/>
    <property type="match status" value="1"/>
</dbReference>
<keyword evidence="3 7" id="KW-0812">Transmembrane</keyword>
<dbReference type="EMBL" id="FOXR01000004">
    <property type="protein sequence ID" value="SFP80533.1"/>
    <property type="molecule type" value="Genomic_DNA"/>
</dbReference>
<protein>
    <submittedName>
        <fullName evidence="10">Putative ABC transport system permease protein</fullName>
    </submittedName>
</protein>
<proteinExistence type="inferred from homology"/>
<evidence type="ECO:0000313" key="10">
    <source>
        <dbReference type="EMBL" id="SFP80533.1"/>
    </source>
</evidence>
<dbReference type="InterPro" id="IPR025857">
    <property type="entry name" value="MacB_PCD"/>
</dbReference>
<feature type="transmembrane region" description="Helical" evidence="7">
    <location>
        <begin position="464"/>
        <end position="485"/>
    </location>
</feature>
<dbReference type="InterPro" id="IPR003838">
    <property type="entry name" value="ABC3_permease_C"/>
</dbReference>
<comment type="subcellular location">
    <subcellularLocation>
        <location evidence="1">Cell membrane</location>
        <topology evidence="1">Multi-pass membrane protein</topology>
    </subcellularLocation>
</comment>
<feature type="transmembrane region" description="Helical" evidence="7">
    <location>
        <begin position="739"/>
        <end position="763"/>
    </location>
</feature>
<evidence type="ECO:0000256" key="2">
    <source>
        <dbReference type="ARBA" id="ARBA00022475"/>
    </source>
</evidence>
<evidence type="ECO:0000256" key="5">
    <source>
        <dbReference type="ARBA" id="ARBA00023136"/>
    </source>
</evidence>
<dbReference type="STRING" id="937334.SAMN05444406_10450"/>
<dbReference type="Proteomes" id="UP000198577">
    <property type="component" value="Unassembled WGS sequence"/>
</dbReference>
<dbReference type="GO" id="GO:0022857">
    <property type="term" value="F:transmembrane transporter activity"/>
    <property type="evidence" value="ECO:0007669"/>
    <property type="project" value="TreeGrafter"/>
</dbReference>
<keyword evidence="11" id="KW-1185">Reference proteome</keyword>
<sequence>MNVMNRVTLATLKRSKTRTIVTIIGIILSTAMIAAVTTFISSFQNFLINYTKADTGDWHAVLYNADLDTIEGISQNREVQEVAVTKGIGYALLEGGLNEYKPYLYVLGFDEKAFEMLPVHLKSGRLPQNENEVVVPYHVFTNGGVQYKVGDTIELDIGYRVLDDGTVLGQKDYYRHEEDGASEKLVVTGTRTYKVVGICERPPFAIEEYSAPGYTLITVLDKSKLGENDTANVYIKLKNPRRVYDIYDSLGMDKLQYKDYEYNDDLLRFMGISQNDNFTAVLYSLAAILIALIMAGSVSFIYNSFSISVSERKKYFGLLSSIGATAQQLKHSVFFEALVLAAIGIPLGILSGIAGIGVTLHLLRDMFASIMSLGDRVSMTLSVSIPSVITAVVLALVTILISAYIPAWRSGKISPIDAIRQTTDIKLTARQVRTWRLTRKLFGMEGDLALKNLKRSRKRYRSTVISLFMSIVLFVSASSFSMYLMDSVSNVYQDVDYDLYYFTNERGDLKDSTIKVYRDIVLLDSIEQGSIVRELYAFTDIPKEYLNQSFYDEMIDNGFIPHGEEAPINVILYSVDRDTFKYYVRQLGLDESLFTNPDSPAGIAIDYQHYYDDQQKRFINSSIFSSKKPESIALTVVHQEDGERQLKEDIQLVVFANEAPFGVPDYASSFNSILVVVSDEIRKAIFDGDEKIWGPANMYFAAVDPFEAEQDIMDILVDAGLPTHNLLNIAGYIQNSRNIVTIISVFSYGFIILISLISIANVFNTISTNINLRRIEFAMLKSVGMTDSSFNRMLNYECIFYGLKALLYGLPVSVLITYLIHISIRQGVEMPFRLPTGSIVVSVLSVFFVVFASMVYSMRKIRHENIMDAIKSESV</sequence>
<dbReference type="AlphaFoldDB" id="A0A1I5TBV8"/>
<evidence type="ECO:0000259" key="9">
    <source>
        <dbReference type="Pfam" id="PF12704"/>
    </source>
</evidence>
<dbReference type="RefSeq" id="WP_092281977.1">
    <property type="nucleotide sequence ID" value="NZ_FOXR01000004.1"/>
</dbReference>
<dbReference type="GO" id="GO:0005524">
    <property type="term" value="F:ATP binding"/>
    <property type="evidence" value="ECO:0007669"/>
    <property type="project" value="InterPro"/>
</dbReference>
<feature type="transmembrane region" description="Helical" evidence="7">
    <location>
        <begin position="798"/>
        <end position="824"/>
    </location>
</feature>
<evidence type="ECO:0000313" key="11">
    <source>
        <dbReference type="Proteomes" id="UP000198577"/>
    </source>
</evidence>
<keyword evidence="4 7" id="KW-1133">Transmembrane helix</keyword>
<feature type="transmembrane region" description="Helical" evidence="7">
    <location>
        <begin position="337"/>
        <end position="363"/>
    </location>
</feature>
<dbReference type="SUPFAM" id="SSF90123">
    <property type="entry name" value="ABC transporter transmembrane region"/>
    <property type="match status" value="1"/>
</dbReference>
<keyword evidence="5 7" id="KW-0472">Membrane</keyword>
<feature type="domain" description="MacB-like periplasmic core" evidence="9">
    <location>
        <begin position="19"/>
        <end position="203"/>
    </location>
</feature>
<organism evidence="10 11">
    <name type="scientific">Caldicoprobacter faecalis</name>
    <dbReference type="NCBI Taxonomy" id="937334"/>
    <lineage>
        <taxon>Bacteria</taxon>
        <taxon>Bacillati</taxon>
        <taxon>Bacillota</taxon>
        <taxon>Clostridia</taxon>
        <taxon>Caldicoprobacterales</taxon>
        <taxon>Caldicoprobacteraceae</taxon>
        <taxon>Caldicoprobacter</taxon>
    </lineage>
</organism>
<evidence type="ECO:0000256" key="6">
    <source>
        <dbReference type="ARBA" id="ARBA00038076"/>
    </source>
</evidence>
<comment type="similarity">
    <text evidence="6">Belongs to the ABC-4 integral membrane protein family.</text>
</comment>
<dbReference type="PANTHER" id="PTHR30572:SF4">
    <property type="entry name" value="ABC TRANSPORTER PERMEASE YTRF"/>
    <property type="match status" value="1"/>
</dbReference>
<reference evidence="10 11" key="1">
    <citation type="submission" date="2016-10" db="EMBL/GenBank/DDBJ databases">
        <authorList>
            <person name="de Groot N.N."/>
        </authorList>
    </citation>
    <scope>NUCLEOTIDE SEQUENCE [LARGE SCALE GENOMIC DNA]</scope>
    <source>
        <strain evidence="10 11">DSM 20678</strain>
    </source>
</reference>
<evidence type="ECO:0000256" key="7">
    <source>
        <dbReference type="SAM" id="Phobius"/>
    </source>
</evidence>